<evidence type="ECO:0008006" key="4">
    <source>
        <dbReference type="Google" id="ProtNLM"/>
    </source>
</evidence>
<evidence type="ECO:0000313" key="3">
    <source>
        <dbReference type="Proteomes" id="UP000613030"/>
    </source>
</evidence>
<keyword evidence="3" id="KW-1185">Reference proteome</keyword>
<sequence length="241" mass="27658">MQHPIHHPNPDREAAAALETEIAALEQALGEAEVRVNTFERHIRTALHTQIVRLQELTTLYKKLKAEKKEKRRAQKKKGKNYQEPTALVRSARSGQQNFPANADPEQLKRLYKEAIVHVHPDKFAQNDASLSDRATAMTAHLNALYDAGDLMELSALHRHILSGNAMAHVPYQPQTLMDPVAMVSYLQHKRDELKQALHDIRTMQLFEVLESYADPMQFIGELRVQFDERIQVFTKRTRKA</sequence>
<comment type="caution">
    <text evidence="2">The sequence shown here is derived from an EMBL/GenBank/DDBJ whole genome shotgun (WGS) entry which is preliminary data.</text>
</comment>
<dbReference type="Gene3D" id="1.10.287.110">
    <property type="entry name" value="DnaJ domain"/>
    <property type="match status" value="1"/>
</dbReference>
<evidence type="ECO:0000313" key="2">
    <source>
        <dbReference type="EMBL" id="MBL0743154.1"/>
    </source>
</evidence>
<gene>
    <name evidence="2" type="ORF">JI741_18125</name>
</gene>
<dbReference type="SUPFAM" id="SSF46565">
    <property type="entry name" value="Chaperone J-domain"/>
    <property type="match status" value="1"/>
</dbReference>
<dbReference type="RefSeq" id="WP_202012211.1">
    <property type="nucleotide sequence ID" value="NZ_JAERRB010000006.1"/>
</dbReference>
<feature type="coiled-coil region" evidence="1">
    <location>
        <begin position="15"/>
        <end position="77"/>
    </location>
</feature>
<dbReference type="Proteomes" id="UP000613030">
    <property type="component" value="Unassembled WGS sequence"/>
</dbReference>
<dbReference type="InterPro" id="IPR036869">
    <property type="entry name" value="J_dom_sf"/>
</dbReference>
<name>A0ABS1KUS5_9BACT</name>
<dbReference type="EMBL" id="JAERRB010000006">
    <property type="protein sequence ID" value="MBL0743154.1"/>
    <property type="molecule type" value="Genomic_DNA"/>
</dbReference>
<accession>A0ABS1KUS5</accession>
<keyword evidence="1" id="KW-0175">Coiled coil</keyword>
<protein>
    <recommendedName>
        <fullName evidence="4">J domain-containing protein</fullName>
    </recommendedName>
</protein>
<organism evidence="2 3">
    <name type="scientific">Chryseolinea lacunae</name>
    <dbReference type="NCBI Taxonomy" id="2801331"/>
    <lineage>
        <taxon>Bacteria</taxon>
        <taxon>Pseudomonadati</taxon>
        <taxon>Bacteroidota</taxon>
        <taxon>Cytophagia</taxon>
        <taxon>Cytophagales</taxon>
        <taxon>Fulvivirgaceae</taxon>
        <taxon>Chryseolinea</taxon>
    </lineage>
</organism>
<reference evidence="2 3" key="1">
    <citation type="submission" date="2021-01" db="EMBL/GenBank/DDBJ databases">
        <title>Chryseolinea sp. Jin1 Genome sequencing and assembly.</title>
        <authorList>
            <person name="Kim I."/>
        </authorList>
    </citation>
    <scope>NUCLEOTIDE SEQUENCE [LARGE SCALE GENOMIC DNA]</scope>
    <source>
        <strain evidence="2 3">Jin1</strain>
    </source>
</reference>
<proteinExistence type="predicted"/>
<evidence type="ECO:0000256" key="1">
    <source>
        <dbReference type="SAM" id="Coils"/>
    </source>
</evidence>